<protein>
    <submittedName>
        <fullName evidence="2">Uncharacterized protein</fullName>
    </submittedName>
</protein>
<proteinExistence type="predicted"/>
<accession>A0ABQ6NAJ6</accession>
<sequence>YKNLVKMLSDTKVMCDAVSKKLKDEGKAEASQDEKLFIDMVLQLNEQASEMQKEEKSTISTPEKSAAAAEDEEGAKRRAVAESGMAGAGTRKKVRA</sequence>
<comment type="caution">
    <text evidence="2">The sequence shown here is derived from an EMBL/GenBank/DDBJ whole genome shotgun (WGS) entry which is preliminary data.</text>
</comment>
<keyword evidence="3" id="KW-1185">Reference proteome</keyword>
<reference evidence="2 3" key="1">
    <citation type="journal article" date="2023" name="Commun. Biol.">
        <title>Genome analysis of Parmales, the sister group of diatoms, reveals the evolutionary specialization of diatoms from phago-mixotrophs to photoautotrophs.</title>
        <authorList>
            <person name="Ban H."/>
            <person name="Sato S."/>
            <person name="Yoshikawa S."/>
            <person name="Yamada K."/>
            <person name="Nakamura Y."/>
            <person name="Ichinomiya M."/>
            <person name="Sato N."/>
            <person name="Blanc-Mathieu R."/>
            <person name="Endo H."/>
            <person name="Kuwata A."/>
            <person name="Ogata H."/>
        </authorList>
    </citation>
    <scope>NUCLEOTIDE SEQUENCE [LARGE SCALE GENOMIC DNA]</scope>
</reference>
<evidence type="ECO:0000313" key="3">
    <source>
        <dbReference type="Proteomes" id="UP001165060"/>
    </source>
</evidence>
<feature type="non-terminal residue" evidence="2">
    <location>
        <position position="1"/>
    </location>
</feature>
<name>A0ABQ6NAJ6_9STRA</name>
<dbReference type="EMBL" id="BRYB01006217">
    <property type="protein sequence ID" value="GMI52240.1"/>
    <property type="molecule type" value="Genomic_DNA"/>
</dbReference>
<feature type="region of interest" description="Disordered" evidence="1">
    <location>
        <begin position="48"/>
        <end position="96"/>
    </location>
</feature>
<evidence type="ECO:0000256" key="1">
    <source>
        <dbReference type="SAM" id="MobiDB-lite"/>
    </source>
</evidence>
<organism evidence="2 3">
    <name type="scientific">Tetraparma gracilis</name>
    <dbReference type="NCBI Taxonomy" id="2962635"/>
    <lineage>
        <taxon>Eukaryota</taxon>
        <taxon>Sar</taxon>
        <taxon>Stramenopiles</taxon>
        <taxon>Ochrophyta</taxon>
        <taxon>Bolidophyceae</taxon>
        <taxon>Parmales</taxon>
        <taxon>Triparmaceae</taxon>
        <taxon>Tetraparma</taxon>
    </lineage>
</organism>
<dbReference type="Proteomes" id="UP001165060">
    <property type="component" value="Unassembled WGS sequence"/>
</dbReference>
<gene>
    <name evidence="2" type="ORF">TeGR_g732</name>
</gene>
<evidence type="ECO:0000313" key="2">
    <source>
        <dbReference type="EMBL" id="GMI52240.1"/>
    </source>
</evidence>